<feature type="domain" description="Transposase IS4-like" evidence="1">
    <location>
        <begin position="110"/>
        <end position="278"/>
    </location>
</feature>
<comment type="caution">
    <text evidence="2">The sequence shown here is derived from an EMBL/GenBank/DDBJ whole genome shotgun (WGS) entry which is preliminary data.</text>
</comment>
<evidence type="ECO:0000313" key="2">
    <source>
        <dbReference type="EMBL" id="GGH98122.1"/>
    </source>
</evidence>
<evidence type="ECO:0000313" key="3">
    <source>
        <dbReference type="Proteomes" id="UP000643279"/>
    </source>
</evidence>
<dbReference type="EMBL" id="BMFW01000015">
    <property type="protein sequence ID" value="GGH98122.1"/>
    <property type="molecule type" value="Genomic_DNA"/>
</dbReference>
<dbReference type="NCBIfam" id="NF033520">
    <property type="entry name" value="transpos_IS982"/>
    <property type="match status" value="1"/>
</dbReference>
<reference evidence="3" key="1">
    <citation type="journal article" date="2019" name="Int. J. Syst. Evol. Microbiol.">
        <title>The Global Catalogue of Microorganisms (GCM) 10K type strain sequencing project: providing services to taxonomists for standard genome sequencing and annotation.</title>
        <authorList>
            <consortium name="The Broad Institute Genomics Platform"/>
            <consortium name="The Broad Institute Genome Sequencing Center for Infectious Disease"/>
            <person name="Wu L."/>
            <person name="Ma J."/>
        </authorList>
    </citation>
    <scope>NUCLEOTIDE SEQUENCE [LARGE SCALE GENOMIC DNA]</scope>
    <source>
        <strain evidence="3">CGMCC 1.12778</strain>
    </source>
</reference>
<dbReference type="Pfam" id="PF01609">
    <property type="entry name" value="DDE_Tnp_1"/>
    <property type="match status" value="1"/>
</dbReference>
<keyword evidence="3" id="KW-1185">Reference proteome</keyword>
<dbReference type="Proteomes" id="UP000643279">
    <property type="component" value="Unassembled WGS sequence"/>
</dbReference>
<organism evidence="2 3">
    <name type="scientific">Arthrobacter liuii</name>
    <dbReference type="NCBI Taxonomy" id="1476996"/>
    <lineage>
        <taxon>Bacteria</taxon>
        <taxon>Bacillati</taxon>
        <taxon>Actinomycetota</taxon>
        <taxon>Actinomycetes</taxon>
        <taxon>Micrococcales</taxon>
        <taxon>Micrococcaceae</taxon>
        <taxon>Arthrobacter</taxon>
    </lineage>
</organism>
<protein>
    <recommendedName>
        <fullName evidence="1">Transposase IS4-like domain-containing protein</fullName>
    </recommendedName>
</protein>
<dbReference type="RefSeq" id="WP_188572366.1">
    <property type="nucleotide sequence ID" value="NZ_BMFW01000015.1"/>
</dbReference>
<accession>A0ABQ2AUP8</accession>
<name>A0ABQ2AUP8_9MICC</name>
<gene>
    <name evidence="2" type="ORF">GCM10007170_29940</name>
</gene>
<sequence length="301" mass="33991">MNNELNTLLTTLYVFLTDRVLPDLGYTRSGRPGRKVRLDDAELLCLVVAQHLLHGSSSESHWIRYARAHLRGHFPQIPHQSGYNKRVRAAGPLIAAAITALARDTPSWHEVLRLLDSTPVPCGMSRETVKRSDLSGYAGYGYCASHSRFFWGFRLYLISTPEGMPVIWGLANPKLGEREVTQALLEREHRLIHAGQVILGDKGFAGRDFERFITNDLGATLVRPDRKDEKPRFGRFGGIRQWIESIFDALKGQLGLEYHGGRTVEGVYARVASRLLALAAGIWHNWHTNTRRKRSVTAYDH</sequence>
<proteinExistence type="predicted"/>
<dbReference type="InterPro" id="IPR002559">
    <property type="entry name" value="Transposase_11"/>
</dbReference>
<evidence type="ECO:0000259" key="1">
    <source>
        <dbReference type="Pfam" id="PF01609"/>
    </source>
</evidence>